<comment type="caution">
    <text evidence="1">The sequence shown here is derived from an EMBL/GenBank/DDBJ whole genome shotgun (WGS) entry which is preliminary data.</text>
</comment>
<accession>A0A4Y1ZBQ0</accession>
<gene>
    <name evidence="1" type="ORF">NBRC111894_2076</name>
</gene>
<proteinExistence type="predicted"/>
<dbReference type="Proteomes" id="UP000319716">
    <property type="component" value="Unassembled WGS sequence"/>
</dbReference>
<reference evidence="1 2" key="1">
    <citation type="submission" date="2017-11" db="EMBL/GenBank/DDBJ databases">
        <title>Draft Genome Sequence of Sporolactobacillus inulinus NBRC 111894 Isolated from Koso, a Japanese Sugar-Vegetable Fermented Beverage.</title>
        <authorList>
            <person name="Chiou T.Y."/>
            <person name="Oshima K."/>
            <person name="Suda W."/>
            <person name="Hattori M."/>
            <person name="Takahashi T."/>
        </authorList>
    </citation>
    <scope>NUCLEOTIDE SEQUENCE [LARGE SCALE GENOMIC DNA]</scope>
    <source>
        <strain evidence="1 2">NBRC111894</strain>
    </source>
</reference>
<name>A0A4Y1ZBQ0_9BACL</name>
<dbReference type="AlphaFoldDB" id="A0A4Y1ZBQ0"/>
<evidence type="ECO:0000313" key="2">
    <source>
        <dbReference type="Proteomes" id="UP000319716"/>
    </source>
</evidence>
<organism evidence="1 2">
    <name type="scientific">Sporolactobacillus inulinus</name>
    <dbReference type="NCBI Taxonomy" id="2078"/>
    <lineage>
        <taxon>Bacteria</taxon>
        <taxon>Bacillati</taxon>
        <taxon>Bacillota</taxon>
        <taxon>Bacilli</taxon>
        <taxon>Bacillales</taxon>
        <taxon>Sporolactobacillaceae</taxon>
        <taxon>Sporolactobacillus</taxon>
    </lineage>
</organism>
<protein>
    <submittedName>
        <fullName evidence="1">Uncharacterized protein</fullName>
    </submittedName>
</protein>
<evidence type="ECO:0000313" key="1">
    <source>
        <dbReference type="EMBL" id="GAY76522.1"/>
    </source>
</evidence>
<dbReference type="EMBL" id="BEXB01000015">
    <property type="protein sequence ID" value="GAY76522.1"/>
    <property type="molecule type" value="Genomic_DNA"/>
</dbReference>
<sequence length="71" mass="7535">MNHQSWLERHSSCSLAAGSPGASSGTQLICGVSFGLHSRRRLALSCLSRCAQDVLSQDVMTSALCTGRARL</sequence>